<proteinExistence type="inferred from homology"/>
<accession>A0A552ERV6</accession>
<comment type="subcellular location">
    <subcellularLocation>
        <location evidence="1">Cytoplasm</location>
    </subcellularLocation>
</comment>
<dbReference type="EMBL" id="SFBH01000063">
    <property type="protein sequence ID" value="TRU37200.1"/>
    <property type="molecule type" value="Genomic_DNA"/>
</dbReference>
<evidence type="ECO:0000256" key="11">
    <source>
        <dbReference type="ARBA" id="ARBA00031350"/>
    </source>
</evidence>
<dbReference type="SUPFAM" id="SSF53335">
    <property type="entry name" value="S-adenosyl-L-methionine-dependent methyltransferases"/>
    <property type="match status" value="1"/>
</dbReference>
<evidence type="ECO:0000313" key="15">
    <source>
        <dbReference type="Proteomes" id="UP000315113"/>
    </source>
</evidence>
<dbReference type="GO" id="GO:0032259">
    <property type="term" value="P:methylation"/>
    <property type="evidence" value="ECO:0007669"/>
    <property type="project" value="UniProtKB-KW"/>
</dbReference>
<dbReference type="PANTHER" id="PTHR11579">
    <property type="entry name" value="PROTEIN-L-ISOASPARTATE O-METHYLTRANSFERASE"/>
    <property type="match status" value="1"/>
</dbReference>
<feature type="chain" id="PRO_5021879208" description="Protein-L-isoaspartate O-methyltransferase" evidence="12">
    <location>
        <begin position="29"/>
        <end position="363"/>
    </location>
</feature>
<keyword evidence="5" id="KW-0963">Cytoplasm</keyword>
<evidence type="ECO:0000256" key="7">
    <source>
        <dbReference type="ARBA" id="ARBA00022679"/>
    </source>
</evidence>
<comment type="similarity">
    <text evidence="2">Belongs to the methyltransferase superfamily. L-isoaspartyl/D-aspartyl protein methyltransferase family.</text>
</comment>
<keyword evidence="8" id="KW-0949">S-adenosyl-L-methionine</keyword>
<dbReference type="Gene3D" id="3.40.50.150">
    <property type="entry name" value="Vaccinia Virus protein VP39"/>
    <property type="match status" value="1"/>
</dbReference>
<evidence type="ECO:0000256" key="2">
    <source>
        <dbReference type="ARBA" id="ARBA00005369"/>
    </source>
</evidence>
<comment type="caution">
    <text evidence="14">The sequence shown here is derived from an EMBL/GenBank/DDBJ whole genome shotgun (WGS) entry which is preliminary data.</text>
</comment>
<feature type="domain" description="Methyltransferase" evidence="13">
    <location>
        <begin position="199"/>
        <end position="315"/>
    </location>
</feature>
<keyword evidence="12" id="KW-0732">Signal</keyword>
<dbReference type="Proteomes" id="UP000315113">
    <property type="component" value="Unassembled WGS sequence"/>
</dbReference>
<evidence type="ECO:0000256" key="10">
    <source>
        <dbReference type="ARBA" id="ARBA00031323"/>
    </source>
</evidence>
<dbReference type="GO" id="GO:0005737">
    <property type="term" value="C:cytoplasm"/>
    <property type="evidence" value="ECO:0007669"/>
    <property type="project" value="UniProtKB-SubCell"/>
</dbReference>
<protein>
    <recommendedName>
        <fullName evidence="4">Protein-L-isoaspartate O-methyltransferase</fullName>
        <ecNumber evidence="3">2.1.1.77</ecNumber>
    </recommendedName>
    <alternativeName>
        <fullName evidence="11">L-isoaspartyl protein carboxyl methyltransferase</fullName>
    </alternativeName>
    <alternativeName>
        <fullName evidence="9">Protein L-isoaspartyl methyltransferase</fullName>
    </alternativeName>
    <alternativeName>
        <fullName evidence="10">Protein-beta-aspartate methyltransferase</fullName>
    </alternativeName>
</protein>
<evidence type="ECO:0000259" key="13">
    <source>
        <dbReference type="Pfam" id="PF13847"/>
    </source>
</evidence>
<feature type="signal peptide" evidence="12">
    <location>
        <begin position="1"/>
        <end position="28"/>
    </location>
</feature>
<evidence type="ECO:0000313" key="14">
    <source>
        <dbReference type="EMBL" id="TRU37200.1"/>
    </source>
</evidence>
<dbReference type="CDD" id="cd02440">
    <property type="entry name" value="AdoMet_MTases"/>
    <property type="match status" value="1"/>
</dbReference>
<dbReference type="EC" id="2.1.1.77" evidence="3"/>
<dbReference type="InterPro" id="IPR029063">
    <property type="entry name" value="SAM-dependent_MTases_sf"/>
</dbReference>
<dbReference type="Pfam" id="PF13847">
    <property type="entry name" value="Methyltransf_31"/>
    <property type="match status" value="1"/>
</dbReference>
<keyword evidence="6 14" id="KW-0489">Methyltransferase</keyword>
<sequence length="363" mass="41551">MIQLLKIHCKSLLLALLIMPLLSPIATQGNERKAVLMDQIKIDSKASLVHLGNTIDFPNTSEGGIAAAKALLDALENNNLAAAQTASKIYDRIIPIENYGGEYTALQWFTWYLLASPEKQKEMLSNKYHREFFDYWAANDFANLKEYLQRKYKLKEFTDGRTFKGHSRTAFLEDFMLFNNPRREEWEKTSKVMEILNLKPGMNVADIGSGSGYFTFKFAEAVGLKGKVFAIDTVQDHVDFVKGVSEKYNLKNIDFVHLPKADNIGVEANQIDLAYMCSLYHIIYTVTYEEVRERYLNDLKKALRPDGRLVVVDNAVVPDGTLPYHGPYIAKELIIAQLEQYGFRLESQYQFIPQRYVLVFKKA</sequence>
<evidence type="ECO:0000256" key="9">
    <source>
        <dbReference type="ARBA" id="ARBA00030757"/>
    </source>
</evidence>
<evidence type="ECO:0000256" key="8">
    <source>
        <dbReference type="ARBA" id="ARBA00022691"/>
    </source>
</evidence>
<dbReference type="GO" id="GO:0004719">
    <property type="term" value="F:protein-L-isoaspartate (D-aspartate) O-methyltransferase activity"/>
    <property type="evidence" value="ECO:0007669"/>
    <property type="project" value="UniProtKB-EC"/>
</dbReference>
<dbReference type="AlphaFoldDB" id="A0A552ERV6"/>
<name>A0A552ERV6_MICAE</name>
<dbReference type="PANTHER" id="PTHR11579:SF0">
    <property type="entry name" value="PROTEIN-L-ISOASPARTATE(D-ASPARTATE) O-METHYLTRANSFERASE"/>
    <property type="match status" value="1"/>
</dbReference>
<evidence type="ECO:0000256" key="6">
    <source>
        <dbReference type="ARBA" id="ARBA00022603"/>
    </source>
</evidence>
<keyword evidence="7 14" id="KW-0808">Transferase</keyword>
<gene>
    <name evidence="14" type="ORF">EWV78_07545</name>
</gene>
<evidence type="ECO:0000256" key="1">
    <source>
        <dbReference type="ARBA" id="ARBA00004496"/>
    </source>
</evidence>
<dbReference type="InterPro" id="IPR000682">
    <property type="entry name" value="PCMT"/>
</dbReference>
<evidence type="ECO:0000256" key="4">
    <source>
        <dbReference type="ARBA" id="ARBA00013346"/>
    </source>
</evidence>
<evidence type="ECO:0000256" key="5">
    <source>
        <dbReference type="ARBA" id="ARBA00022490"/>
    </source>
</evidence>
<evidence type="ECO:0000256" key="3">
    <source>
        <dbReference type="ARBA" id="ARBA00011890"/>
    </source>
</evidence>
<organism evidence="14 15">
    <name type="scientific">Microcystis aeruginosa Ma_MB_F_20061100_S20D</name>
    <dbReference type="NCBI Taxonomy" id="2486253"/>
    <lineage>
        <taxon>Bacteria</taxon>
        <taxon>Bacillati</taxon>
        <taxon>Cyanobacteriota</taxon>
        <taxon>Cyanophyceae</taxon>
        <taxon>Oscillatoriophycideae</taxon>
        <taxon>Chroococcales</taxon>
        <taxon>Microcystaceae</taxon>
        <taxon>Microcystis</taxon>
    </lineage>
</organism>
<evidence type="ECO:0000256" key="12">
    <source>
        <dbReference type="SAM" id="SignalP"/>
    </source>
</evidence>
<reference evidence="14 15" key="1">
    <citation type="submission" date="2019-01" db="EMBL/GenBank/DDBJ databases">
        <title>Coherence of Microcystis species and biogeography revealed through population genomics.</title>
        <authorList>
            <person name="Perez-Carrascal O.M."/>
            <person name="Terrat Y."/>
            <person name="Giani A."/>
            <person name="Fortin N."/>
            <person name="Tromas N."/>
            <person name="Shapiro B.J."/>
        </authorList>
    </citation>
    <scope>NUCLEOTIDE SEQUENCE [LARGE SCALE GENOMIC DNA]</scope>
    <source>
        <strain evidence="14">Ma_MB_F_20061100_S20D</strain>
    </source>
</reference>
<dbReference type="InterPro" id="IPR025714">
    <property type="entry name" value="Methyltranfer_dom"/>
</dbReference>